<evidence type="ECO:0000256" key="6">
    <source>
        <dbReference type="ARBA" id="ARBA00023204"/>
    </source>
</evidence>
<dbReference type="GO" id="GO:0006289">
    <property type="term" value="P:nucleotide-excision repair"/>
    <property type="evidence" value="ECO:0007669"/>
    <property type="project" value="InterPro"/>
</dbReference>
<evidence type="ECO:0000256" key="3">
    <source>
        <dbReference type="ARBA" id="ARBA00022763"/>
    </source>
</evidence>
<dbReference type="PANTHER" id="PTHR31290:SF5">
    <property type="entry name" value="UV-DAMAGE ENDONUCLEASE"/>
    <property type="match status" value="1"/>
</dbReference>
<dbReference type="InterPro" id="IPR036237">
    <property type="entry name" value="Xyl_isomerase-like_sf"/>
</dbReference>
<evidence type="ECO:0000256" key="5">
    <source>
        <dbReference type="ARBA" id="ARBA00022801"/>
    </source>
</evidence>
<reference evidence="8" key="1">
    <citation type="submission" date="2022-11" db="UniProtKB">
        <authorList>
            <consortium name="WormBaseParasite"/>
        </authorList>
    </citation>
    <scope>IDENTIFICATION</scope>
</reference>
<evidence type="ECO:0000256" key="4">
    <source>
        <dbReference type="ARBA" id="ARBA00022769"/>
    </source>
</evidence>
<keyword evidence="2" id="KW-0255">Endonuclease</keyword>
<organism evidence="7 8">
    <name type="scientific">Plectus sambesii</name>
    <dbReference type="NCBI Taxonomy" id="2011161"/>
    <lineage>
        <taxon>Eukaryota</taxon>
        <taxon>Metazoa</taxon>
        <taxon>Ecdysozoa</taxon>
        <taxon>Nematoda</taxon>
        <taxon>Chromadorea</taxon>
        <taxon>Plectida</taxon>
        <taxon>Plectina</taxon>
        <taxon>Plectoidea</taxon>
        <taxon>Plectidae</taxon>
        <taxon>Plectus</taxon>
    </lineage>
</organism>
<dbReference type="WBParaSite" id="PSAMB.scaffold8973size5528.g31979.t1">
    <property type="protein sequence ID" value="PSAMB.scaffold8973size5528.g31979.t1"/>
    <property type="gene ID" value="PSAMB.scaffold8973size5528.g31979"/>
</dbReference>
<dbReference type="Pfam" id="PF03851">
    <property type="entry name" value="UvdE"/>
    <property type="match status" value="1"/>
</dbReference>
<dbReference type="GO" id="GO:0009411">
    <property type="term" value="P:response to UV"/>
    <property type="evidence" value="ECO:0007669"/>
    <property type="project" value="InterPro"/>
</dbReference>
<name>A0A914XJ66_9BILA</name>
<keyword evidence="5" id="KW-0378">Hydrolase</keyword>
<dbReference type="GO" id="GO:0004519">
    <property type="term" value="F:endonuclease activity"/>
    <property type="evidence" value="ECO:0007669"/>
    <property type="project" value="UniProtKB-KW"/>
</dbReference>
<dbReference type="Proteomes" id="UP000887566">
    <property type="component" value="Unplaced"/>
</dbReference>
<dbReference type="SUPFAM" id="SSF51658">
    <property type="entry name" value="Xylose isomerase-like"/>
    <property type="match status" value="1"/>
</dbReference>
<dbReference type="NCBIfam" id="TIGR00629">
    <property type="entry name" value="uvde"/>
    <property type="match status" value="1"/>
</dbReference>
<sequence length="416" mass="46840">MLRLGLCCVFHEEPQIKFRTTTVKHLSKFEKAARLLLLDQIALDNAHTLKKAIAYCAANRIGCFRVNSQIWPAYTHKIVGYNFDELPRKDEISTVLTECRTLAQETGVRLAMHPDQFVVLNSQKEEVIAASIAELEYQSRFAEMVGVDVMNVHGGGAFGNKATALVALATGINRLSERARSRLTLENDDVTFTPDDLLPFCEENRIPFVYDVHHHRCTAGVNNVTDDVVREITERAIKTWLGREPLMHISSPAEGWNGPKPRIHHALISMTDFPDCWKTMKIDWTLEVEARHKEVAISKLLSQLVACGVPLWSAKRPTADNFDHTVKPAQIAEKSSKADTIVTKKKVSIVAQKNDLPVLQKTVSTVPPKKGATCSKRRMSLCSKRTMPLYLHLMIPLLLPDMRCANAEFSFTFHFQ</sequence>
<keyword evidence="7" id="KW-1185">Reference proteome</keyword>
<evidence type="ECO:0000256" key="1">
    <source>
        <dbReference type="ARBA" id="ARBA00022722"/>
    </source>
</evidence>
<proteinExistence type="predicted"/>
<keyword evidence="4" id="KW-0228">DNA excision</keyword>
<keyword evidence="3" id="KW-0227">DNA damage</keyword>
<evidence type="ECO:0000313" key="7">
    <source>
        <dbReference type="Proteomes" id="UP000887566"/>
    </source>
</evidence>
<protein>
    <submittedName>
        <fullName evidence="8">Uncharacterized protein</fullName>
    </submittedName>
</protein>
<dbReference type="Gene3D" id="3.20.20.150">
    <property type="entry name" value="Divalent-metal-dependent TIM barrel enzymes"/>
    <property type="match status" value="1"/>
</dbReference>
<keyword evidence="1" id="KW-0540">Nuclease</keyword>
<evidence type="ECO:0000256" key="2">
    <source>
        <dbReference type="ARBA" id="ARBA00022759"/>
    </source>
</evidence>
<dbReference type="GO" id="GO:0016787">
    <property type="term" value="F:hydrolase activity"/>
    <property type="evidence" value="ECO:0007669"/>
    <property type="project" value="UniProtKB-KW"/>
</dbReference>
<evidence type="ECO:0000313" key="8">
    <source>
        <dbReference type="WBParaSite" id="PSAMB.scaffold8973size5528.g31979.t1"/>
    </source>
</evidence>
<dbReference type="AlphaFoldDB" id="A0A914XJ66"/>
<keyword evidence="6" id="KW-0234">DNA repair</keyword>
<accession>A0A914XJ66</accession>
<dbReference type="InterPro" id="IPR004601">
    <property type="entry name" value="UvdE"/>
</dbReference>
<dbReference type="PANTHER" id="PTHR31290">
    <property type="entry name" value="UV-DAMAGE ENDONUCLEASE"/>
    <property type="match status" value="1"/>
</dbReference>